<reference evidence="3 4" key="1">
    <citation type="submission" date="2016-09" db="EMBL/GenBank/DDBJ databases">
        <authorList>
            <person name="Capua I."/>
            <person name="De Benedictis P."/>
            <person name="Joannis T."/>
            <person name="Lombin L.H."/>
            <person name="Cattoli G."/>
        </authorList>
    </citation>
    <scope>NUCLEOTIDE SEQUENCE [LARGE SCALE GENOMIC DNA]</scope>
    <source>
        <strain evidence="3 4">ANC 4671</strain>
    </source>
</reference>
<keyword evidence="1" id="KW-0238">DNA-binding</keyword>
<dbReference type="GO" id="GO:0005829">
    <property type="term" value="C:cytosol"/>
    <property type="evidence" value="ECO:0007669"/>
    <property type="project" value="TreeGrafter"/>
</dbReference>
<organism evidence="3 4">
    <name type="scientific">Acinetobacter qingfengensis</name>
    <dbReference type="NCBI Taxonomy" id="1262585"/>
    <lineage>
        <taxon>Bacteria</taxon>
        <taxon>Pseudomonadati</taxon>
        <taxon>Pseudomonadota</taxon>
        <taxon>Gammaproteobacteria</taxon>
        <taxon>Moraxellales</taxon>
        <taxon>Moraxellaceae</taxon>
        <taxon>Acinetobacter</taxon>
    </lineage>
</organism>
<name>A0A1E7R5E5_9GAMM</name>
<evidence type="ECO:0000313" key="4">
    <source>
        <dbReference type="Proteomes" id="UP000185895"/>
    </source>
</evidence>
<dbReference type="Gene3D" id="1.10.10.60">
    <property type="entry name" value="Homeodomain-like"/>
    <property type="match status" value="1"/>
</dbReference>
<dbReference type="Proteomes" id="UP000185895">
    <property type="component" value="Unassembled WGS sequence"/>
</dbReference>
<evidence type="ECO:0000313" key="3">
    <source>
        <dbReference type="EMBL" id="OEY94487.1"/>
    </source>
</evidence>
<dbReference type="PANTHER" id="PTHR47894">
    <property type="entry name" value="HTH-TYPE TRANSCRIPTIONAL REGULATOR GADX"/>
    <property type="match status" value="1"/>
</dbReference>
<dbReference type="OrthoDB" id="5582699at2"/>
<feature type="domain" description="HTH araC/xylS-type" evidence="2">
    <location>
        <begin position="237"/>
        <end position="331"/>
    </location>
</feature>
<gene>
    <name evidence="3" type="ORF">BJI46_03890</name>
</gene>
<dbReference type="EMBL" id="MKKK01000034">
    <property type="protein sequence ID" value="OEY94487.1"/>
    <property type="molecule type" value="Genomic_DNA"/>
</dbReference>
<comment type="caution">
    <text evidence="3">The sequence shown here is derived from an EMBL/GenBank/DDBJ whole genome shotgun (WGS) entry which is preliminary data.</text>
</comment>
<sequence>MSYDCDDLFIPAHQQLSLLIDLANQYQISQHILFKGSGLFLEDVLSAQKLISPQQFKCVLHNAQQHFPGQDIQFLFGSRSLVTPFNAAITSILYAHNLKEVFHRYVEFSALVSPWLTPRIMQTPHDMMIYWLDGNHHDNRFLIEVSMAAIHALCRQLFSHKLEWQYEFNFAEPEYIEQYWTHLGSALSFERPMNCMRLDIKWLDIQLPHHTSTLSQLTYQQAQQQIHQAKLQQSFLEHLYSYLMQNIQQPIQLESTAQYFQVSPATLKRRLKKHDTHFQAQVDQCRLHTAMLLHHVHGFKTEQIANYLSIHDPTNFRRAFKRWCGWSLQSV</sequence>
<accession>A0A1E7R5E5</accession>
<dbReference type="Pfam" id="PF12833">
    <property type="entry name" value="HTH_18"/>
    <property type="match status" value="1"/>
</dbReference>
<dbReference type="PROSITE" id="PS01124">
    <property type="entry name" value="HTH_ARAC_FAMILY_2"/>
    <property type="match status" value="1"/>
</dbReference>
<dbReference type="STRING" id="1262585.BJI46_03890"/>
<dbReference type="InterPro" id="IPR018060">
    <property type="entry name" value="HTH_AraC"/>
</dbReference>
<dbReference type="GO" id="GO:0000976">
    <property type="term" value="F:transcription cis-regulatory region binding"/>
    <property type="evidence" value="ECO:0007669"/>
    <property type="project" value="TreeGrafter"/>
</dbReference>
<evidence type="ECO:0000259" key="2">
    <source>
        <dbReference type="PROSITE" id="PS01124"/>
    </source>
</evidence>
<dbReference type="RefSeq" id="WP_070070293.1">
    <property type="nucleotide sequence ID" value="NZ_MKKK01000034.1"/>
</dbReference>
<proteinExistence type="predicted"/>
<dbReference type="InterPro" id="IPR032687">
    <property type="entry name" value="AraC-type_N"/>
</dbReference>
<keyword evidence="4" id="KW-1185">Reference proteome</keyword>
<dbReference type="PANTHER" id="PTHR47894:SF1">
    <property type="entry name" value="HTH-TYPE TRANSCRIPTIONAL REGULATOR VQSM"/>
    <property type="match status" value="1"/>
</dbReference>
<dbReference type="SMART" id="SM00342">
    <property type="entry name" value="HTH_ARAC"/>
    <property type="match status" value="1"/>
</dbReference>
<evidence type="ECO:0000256" key="1">
    <source>
        <dbReference type="ARBA" id="ARBA00023125"/>
    </source>
</evidence>
<protein>
    <submittedName>
        <fullName evidence="3">Transcriptional regulator</fullName>
    </submittedName>
</protein>
<dbReference type="AlphaFoldDB" id="A0A1E7R5E5"/>
<dbReference type="GO" id="GO:0003700">
    <property type="term" value="F:DNA-binding transcription factor activity"/>
    <property type="evidence" value="ECO:0007669"/>
    <property type="project" value="InterPro"/>
</dbReference>
<dbReference type="Pfam" id="PF12625">
    <property type="entry name" value="Arabinose_bd"/>
    <property type="match status" value="1"/>
</dbReference>